<protein>
    <recommendedName>
        <fullName evidence="3">SMODS and SLOG-associating 2TM effector domain-containing protein</fullName>
    </recommendedName>
</protein>
<keyword evidence="1" id="KW-1133">Transmembrane helix</keyword>
<evidence type="ECO:0000256" key="1">
    <source>
        <dbReference type="SAM" id="Phobius"/>
    </source>
</evidence>
<proteinExistence type="predicted"/>
<name>A0A3B1BDG2_9ZZZZ</name>
<dbReference type="NCBIfam" id="NF033632">
    <property type="entry name" value="SLATT_4"/>
    <property type="match status" value="1"/>
</dbReference>
<evidence type="ECO:0000313" key="2">
    <source>
        <dbReference type="EMBL" id="VAX10043.1"/>
    </source>
</evidence>
<feature type="transmembrane region" description="Helical" evidence="1">
    <location>
        <begin position="67"/>
        <end position="89"/>
    </location>
</feature>
<reference evidence="2" key="1">
    <citation type="submission" date="2018-06" db="EMBL/GenBank/DDBJ databases">
        <authorList>
            <person name="Zhirakovskaya E."/>
        </authorList>
    </citation>
    <scope>NUCLEOTIDE SEQUENCE</scope>
</reference>
<gene>
    <name evidence="2" type="ORF">MNBD_GAMMA26-487</name>
</gene>
<keyword evidence="1" id="KW-0472">Membrane</keyword>
<dbReference type="EMBL" id="UOFX01000059">
    <property type="protein sequence ID" value="VAX10043.1"/>
    <property type="molecule type" value="Genomic_DNA"/>
</dbReference>
<accession>A0A3B1BDG2</accession>
<organism evidence="2">
    <name type="scientific">hydrothermal vent metagenome</name>
    <dbReference type="NCBI Taxonomy" id="652676"/>
    <lineage>
        <taxon>unclassified sequences</taxon>
        <taxon>metagenomes</taxon>
        <taxon>ecological metagenomes</taxon>
    </lineage>
</organism>
<sequence>MSVFTGEIEKLATDWFRRCRESQTVHYEYGSKLEKRHIWFGAASMILSTIVGTAVFSSWELMSSDGWIRILFGMLSIAAASTAALQTFLNFSDRSGEHKLAGASYGALRRELELFKSVPPKTEEEALKSLENIKLKMDELAEKSPSVPSKLKSTIDERLKSKGHKRIYELNLKTG</sequence>
<evidence type="ECO:0008006" key="3">
    <source>
        <dbReference type="Google" id="ProtNLM"/>
    </source>
</evidence>
<feature type="transmembrane region" description="Helical" evidence="1">
    <location>
        <begin position="38"/>
        <end position="61"/>
    </location>
</feature>
<keyword evidence="1" id="KW-0812">Transmembrane</keyword>
<dbReference type="AlphaFoldDB" id="A0A3B1BDG2"/>